<protein>
    <submittedName>
        <fullName evidence="3">Uncharacterized protein</fullName>
    </submittedName>
</protein>
<evidence type="ECO:0000313" key="3">
    <source>
        <dbReference type="EMBL" id="SLN23546.1"/>
    </source>
</evidence>
<dbReference type="OrthoDB" id="9816265at2"/>
<organism evidence="3 4">
    <name type="scientific">Roseivivax jejudonensis</name>
    <dbReference type="NCBI Taxonomy" id="1529041"/>
    <lineage>
        <taxon>Bacteria</taxon>
        <taxon>Pseudomonadati</taxon>
        <taxon>Pseudomonadota</taxon>
        <taxon>Alphaproteobacteria</taxon>
        <taxon>Rhodobacterales</taxon>
        <taxon>Roseobacteraceae</taxon>
        <taxon>Roseivivax</taxon>
    </lineage>
</organism>
<evidence type="ECO:0000256" key="1">
    <source>
        <dbReference type="SAM" id="Coils"/>
    </source>
</evidence>
<dbReference type="Proteomes" id="UP000193570">
    <property type="component" value="Unassembled WGS sequence"/>
</dbReference>
<keyword evidence="1" id="KW-0175">Coiled coil</keyword>
<dbReference type="AlphaFoldDB" id="A0A1X6YJT8"/>
<dbReference type="EMBL" id="FWFK01000001">
    <property type="protein sequence ID" value="SLN23546.1"/>
    <property type="molecule type" value="Genomic_DNA"/>
</dbReference>
<feature type="coiled-coil region" evidence="1">
    <location>
        <begin position="73"/>
        <end position="107"/>
    </location>
</feature>
<keyword evidence="4" id="KW-1185">Reference proteome</keyword>
<dbReference type="RefSeq" id="WP_085790650.1">
    <property type="nucleotide sequence ID" value="NZ_FWFK01000001.1"/>
</dbReference>
<sequence length="567" mass="61606">MNDIERACASLQRTVADITGSIEEVFETTSMSVFDQLSEIQAIAQAITQIREVAAPDGLEELCTAVSDAVSYLDRIGAQYDFLEKVADKLKEQAKEIGESLNAQDRNMRLASMIAMNAQVISKSVKGADVSLASFAEQVRPIVDRADAAARAVENGLHQADAQLSGVRTQIDELCATVRALTACRHEVQKLVTAFSDRSGIETALDSVLETSRHLRNDLNAVVGHLQCGDASRQRLEHINVMLDTAISSDRTTQAVIFKIASAQFAATTSELRSAVGDALPKLTSISSLIDRAHDSVSALADAKLVASLEVAAENIRFIANGVGQVAEQKDHLAPQMERLTALYRTGASSTEQMSSLNEAMLHLGINATLVSSKLGSEGRAMVEVSQQLHHCTLEVSQSNMQVVHSAKLQELNAILFAAIAGVDDHTDAAEMVDTLANAHRTIGNGISSLERCVSKDSKKSFRAAYDRLSRFSRKRALSVECPSYPVETLAPADDLAAKIDGIRESYTMQSEREVHDAIVRQVCLERPDLETGSPHEVRQSRDEQIFARRRMTHPEPALQRGVGPRP</sequence>
<feature type="region of interest" description="Disordered" evidence="2">
    <location>
        <begin position="531"/>
        <end position="567"/>
    </location>
</feature>
<gene>
    <name evidence="3" type="ORF">ROJ8625_00949</name>
</gene>
<evidence type="ECO:0000313" key="4">
    <source>
        <dbReference type="Proteomes" id="UP000193570"/>
    </source>
</evidence>
<accession>A0A1X6YJT8</accession>
<proteinExistence type="predicted"/>
<reference evidence="3 4" key="1">
    <citation type="submission" date="2017-03" db="EMBL/GenBank/DDBJ databases">
        <authorList>
            <person name="Afonso C.L."/>
            <person name="Miller P.J."/>
            <person name="Scott M.A."/>
            <person name="Spackman E."/>
            <person name="Goraichik I."/>
            <person name="Dimitrov K.M."/>
            <person name="Suarez D.L."/>
            <person name="Swayne D.E."/>
        </authorList>
    </citation>
    <scope>NUCLEOTIDE SEQUENCE [LARGE SCALE GENOMIC DNA]</scope>
    <source>
        <strain evidence="3 4">CECT 8625</strain>
    </source>
</reference>
<name>A0A1X6YJT8_9RHOB</name>
<feature type="compositionally biased region" description="Basic and acidic residues" evidence="2">
    <location>
        <begin position="531"/>
        <end position="547"/>
    </location>
</feature>
<evidence type="ECO:0000256" key="2">
    <source>
        <dbReference type="SAM" id="MobiDB-lite"/>
    </source>
</evidence>